<accession>A3ILJ3</accession>
<name>A3ILJ3_9CHRO</name>
<evidence type="ECO:0000313" key="1">
    <source>
        <dbReference type="EMBL" id="EAZ92644.1"/>
    </source>
</evidence>
<organism evidence="1 2">
    <name type="scientific">Crocosphaera chwakensis CCY0110</name>
    <dbReference type="NCBI Taxonomy" id="391612"/>
    <lineage>
        <taxon>Bacteria</taxon>
        <taxon>Bacillati</taxon>
        <taxon>Cyanobacteriota</taxon>
        <taxon>Cyanophyceae</taxon>
        <taxon>Oscillatoriophycideae</taxon>
        <taxon>Chroococcales</taxon>
        <taxon>Aphanothecaceae</taxon>
        <taxon>Crocosphaera</taxon>
        <taxon>Crocosphaera chwakensis</taxon>
    </lineage>
</organism>
<dbReference type="RefSeq" id="WP_008274212.1">
    <property type="nucleotide sequence ID" value="NZ_AAXW01000005.1"/>
</dbReference>
<dbReference type="EMBL" id="AAXW01000005">
    <property type="protein sequence ID" value="EAZ92644.1"/>
    <property type="molecule type" value="Genomic_DNA"/>
</dbReference>
<proteinExistence type="predicted"/>
<evidence type="ECO:0000313" key="2">
    <source>
        <dbReference type="Proteomes" id="UP000003781"/>
    </source>
</evidence>
<evidence type="ECO:0008006" key="3">
    <source>
        <dbReference type="Google" id="ProtNLM"/>
    </source>
</evidence>
<keyword evidence="2" id="KW-1185">Reference proteome</keyword>
<sequence length="127" mass="14341">MSKTAWKVLSWFLSALLTISIALFGIPFTHQGLLAQNDQTFTCGNPTDWSFEAIRGMVERYELDTKFVCGKGTFQVNNPDVRADIAEWITGGLKANEKILEEQMQVISQEIETLQKSYIEISKSYGL</sequence>
<gene>
    <name evidence="1" type="ORF">CY0110_23796</name>
</gene>
<dbReference type="Proteomes" id="UP000003781">
    <property type="component" value="Unassembled WGS sequence"/>
</dbReference>
<protein>
    <recommendedName>
        <fullName evidence="3">SLH domain-containing protein</fullName>
    </recommendedName>
</protein>
<reference evidence="1 2" key="1">
    <citation type="submission" date="2007-03" db="EMBL/GenBank/DDBJ databases">
        <authorList>
            <person name="Stal L."/>
            <person name="Ferriera S."/>
            <person name="Johnson J."/>
            <person name="Kravitz S."/>
            <person name="Beeson K."/>
            <person name="Sutton G."/>
            <person name="Rogers Y.-H."/>
            <person name="Friedman R."/>
            <person name="Frazier M."/>
            <person name="Venter J.C."/>
        </authorList>
    </citation>
    <scope>NUCLEOTIDE SEQUENCE [LARGE SCALE GENOMIC DNA]</scope>
    <source>
        <strain evidence="1 2">CCY0110</strain>
    </source>
</reference>
<comment type="caution">
    <text evidence="1">The sequence shown here is derived from an EMBL/GenBank/DDBJ whole genome shotgun (WGS) entry which is preliminary data.</text>
</comment>
<dbReference type="AlphaFoldDB" id="A3ILJ3"/>